<dbReference type="EMBL" id="JACAZI010000024">
    <property type="protein sequence ID" value="KAF7335674.1"/>
    <property type="molecule type" value="Genomic_DNA"/>
</dbReference>
<evidence type="ECO:0000313" key="1">
    <source>
        <dbReference type="EMBL" id="KAF7335674.1"/>
    </source>
</evidence>
<protein>
    <recommendedName>
        <fullName evidence="3">F-box domain-containing protein</fullName>
    </recommendedName>
</protein>
<evidence type="ECO:0008006" key="3">
    <source>
        <dbReference type="Google" id="ProtNLM"/>
    </source>
</evidence>
<organism evidence="1 2">
    <name type="scientific">Mycena venus</name>
    <dbReference type="NCBI Taxonomy" id="2733690"/>
    <lineage>
        <taxon>Eukaryota</taxon>
        <taxon>Fungi</taxon>
        <taxon>Dikarya</taxon>
        <taxon>Basidiomycota</taxon>
        <taxon>Agaricomycotina</taxon>
        <taxon>Agaricomycetes</taxon>
        <taxon>Agaricomycetidae</taxon>
        <taxon>Agaricales</taxon>
        <taxon>Marasmiineae</taxon>
        <taxon>Mycenaceae</taxon>
        <taxon>Mycena</taxon>
    </lineage>
</organism>
<comment type="caution">
    <text evidence="1">The sequence shown here is derived from an EMBL/GenBank/DDBJ whole genome shotgun (WGS) entry which is preliminary data.</text>
</comment>
<sequence length="422" mass="46861">MLKEQTPPSTPPISLIPPEVLFVPVIGPRLSCGPWILGGPWLFGQVCSHWRALSHASPTLWTSITVFATLTQRELILLNTQLARTGAAPLDVHIRFTYISMSSRQFDVFLTTLVSHSARWRALHLQFDANQPPHHTFSALGPGTLPILEKLGFSGNGFYHLEKYDFFEDAPALRRVVLGARGMSSVSRITLPWARLTTYKATYRDAASHFRNLANAANLVDADLDCGEDGPCDDIMLHSTLTLPRLRRLAVSHPELLKRLFAPALQSLYVVGSIEDVPDFLHRSGCTSKLAELTLAECAAPKEEIISLLHQTRGLTKLALDLHSLPTDIVAALRAPECLCPNLGSLLWADFDDELDRKAFADMVLSRCRDSTSVRRLYFVALYAGRRRMKTAGLPLRSFQGLQVLFVNAKIGRSLVAGWRGY</sequence>
<keyword evidence="2" id="KW-1185">Reference proteome</keyword>
<proteinExistence type="predicted"/>
<dbReference type="OrthoDB" id="3365698at2759"/>
<name>A0A8H6X800_9AGAR</name>
<dbReference type="AlphaFoldDB" id="A0A8H6X800"/>
<evidence type="ECO:0000313" key="2">
    <source>
        <dbReference type="Proteomes" id="UP000620124"/>
    </source>
</evidence>
<reference evidence="1" key="1">
    <citation type="submission" date="2020-05" db="EMBL/GenBank/DDBJ databases">
        <title>Mycena genomes resolve the evolution of fungal bioluminescence.</title>
        <authorList>
            <person name="Tsai I.J."/>
        </authorList>
    </citation>
    <scope>NUCLEOTIDE SEQUENCE</scope>
    <source>
        <strain evidence="1">CCC161011</strain>
    </source>
</reference>
<gene>
    <name evidence="1" type="ORF">MVEN_02222400</name>
</gene>
<accession>A0A8H6X800</accession>
<dbReference type="SUPFAM" id="SSF52047">
    <property type="entry name" value="RNI-like"/>
    <property type="match status" value="1"/>
</dbReference>
<dbReference type="Proteomes" id="UP000620124">
    <property type="component" value="Unassembled WGS sequence"/>
</dbReference>